<dbReference type="PROSITE" id="PS50011">
    <property type="entry name" value="PROTEIN_KINASE_DOM"/>
    <property type="match status" value="1"/>
</dbReference>
<protein>
    <recommendedName>
        <fullName evidence="8">Protein kinase domain-containing protein</fullName>
    </recommendedName>
</protein>
<evidence type="ECO:0000256" key="2">
    <source>
        <dbReference type="ARBA" id="ARBA00022679"/>
    </source>
</evidence>
<dbReference type="InterPro" id="IPR011009">
    <property type="entry name" value="Kinase-like_dom_sf"/>
</dbReference>
<name>A0A8J4B735_9CHLO</name>
<evidence type="ECO:0000256" key="1">
    <source>
        <dbReference type="ARBA" id="ARBA00022527"/>
    </source>
</evidence>
<evidence type="ECO:0000256" key="3">
    <source>
        <dbReference type="ARBA" id="ARBA00022741"/>
    </source>
</evidence>
<dbReference type="InterPro" id="IPR051681">
    <property type="entry name" value="Ser/Thr_Kinases-Pseudokinases"/>
</dbReference>
<evidence type="ECO:0000256" key="6">
    <source>
        <dbReference type="PROSITE-ProRule" id="PRU10141"/>
    </source>
</evidence>
<sequence>VVVGESPLLEDVDLCISPDDLQLTALIGKGASGEIYHALWRGQEVAVKKLLDGYPPHQQPQEMRTLLQEMAILTRARHPNIVRCYGGCLQTPQVFLVEELLVCSLHDFIYHPHGDHSPLKLLGLARDVALGLAYLHPTILHRDLKPSNILIDMNGRAKIADFGLARYKLRTHLSTHSLEAGTTPYLPPEVFDQRVKHLTDRSDVYSLGMIMWELFTRQPPWHNMRDVAIAYNVHVNKARPPMPPKEK</sequence>
<evidence type="ECO:0000313" key="10">
    <source>
        <dbReference type="Proteomes" id="UP000747399"/>
    </source>
</evidence>
<evidence type="ECO:0000256" key="4">
    <source>
        <dbReference type="ARBA" id="ARBA00022777"/>
    </source>
</evidence>
<dbReference type="GO" id="GO:0005524">
    <property type="term" value="F:ATP binding"/>
    <property type="evidence" value="ECO:0007669"/>
    <property type="project" value="UniProtKB-UniRule"/>
</dbReference>
<dbReference type="PROSITE" id="PS00107">
    <property type="entry name" value="PROTEIN_KINASE_ATP"/>
    <property type="match status" value="1"/>
</dbReference>
<dbReference type="Gene3D" id="1.10.510.10">
    <property type="entry name" value="Transferase(Phosphotransferase) domain 1"/>
    <property type="match status" value="1"/>
</dbReference>
<dbReference type="InterPro" id="IPR001245">
    <property type="entry name" value="Ser-Thr/Tyr_kinase_cat_dom"/>
</dbReference>
<evidence type="ECO:0000313" key="9">
    <source>
        <dbReference type="EMBL" id="GIL55433.1"/>
    </source>
</evidence>
<dbReference type="InterPro" id="IPR000719">
    <property type="entry name" value="Prot_kinase_dom"/>
</dbReference>
<accession>A0A8J4B735</accession>
<keyword evidence="5 6" id="KW-0067">ATP-binding</keyword>
<gene>
    <name evidence="9" type="ORF">Vafri_10992</name>
</gene>
<evidence type="ECO:0000259" key="8">
    <source>
        <dbReference type="PROSITE" id="PS50011"/>
    </source>
</evidence>
<proteinExistence type="inferred from homology"/>
<evidence type="ECO:0000256" key="5">
    <source>
        <dbReference type="ARBA" id="ARBA00022840"/>
    </source>
</evidence>
<organism evidence="9 10">
    <name type="scientific">Volvox africanus</name>
    <dbReference type="NCBI Taxonomy" id="51714"/>
    <lineage>
        <taxon>Eukaryota</taxon>
        <taxon>Viridiplantae</taxon>
        <taxon>Chlorophyta</taxon>
        <taxon>core chlorophytes</taxon>
        <taxon>Chlorophyceae</taxon>
        <taxon>CS clade</taxon>
        <taxon>Chlamydomonadales</taxon>
        <taxon>Volvocaceae</taxon>
        <taxon>Volvox</taxon>
    </lineage>
</organism>
<feature type="non-terminal residue" evidence="9">
    <location>
        <position position="1"/>
    </location>
</feature>
<dbReference type="InterPro" id="IPR008271">
    <property type="entry name" value="Ser/Thr_kinase_AS"/>
</dbReference>
<dbReference type="PANTHER" id="PTHR44329">
    <property type="entry name" value="SERINE/THREONINE-PROTEIN KINASE TNNI3K-RELATED"/>
    <property type="match status" value="1"/>
</dbReference>
<dbReference type="SUPFAM" id="SSF56112">
    <property type="entry name" value="Protein kinase-like (PK-like)"/>
    <property type="match status" value="1"/>
</dbReference>
<keyword evidence="10" id="KW-1185">Reference proteome</keyword>
<comment type="similarity">
    <text evidence="7">Belongs to the protein kinase superfamily.</text>
</comment>
<dbReference type="Proteomes" id="UP000747399">
    <property type="component" value="Unassembled WGS sequence"/>
</dbReference>
<dbReference type="Pfam" id="PF07714">
    <property type="entry name" value="PK_Tyr_Ser-Thr"/>
    <property type="match status" value="1"/>
</dbReference>
<dbReference type="AlphaFoldDB" id="A0A8J4B735"/>
<evidence type="ECO:0000256" key="7">
    <source>
        <dbReference type="RuleBase" id="RU000304"/>
    </source>
</evidence>
<dbReference type="PIRSF" id="PIRSF000654">
    <property type="entry name" value="Integrin-linked_kinase"/>
    <property type="match status" value="1"/>
</dbReference>
<dbReference type="PANTHER" id="PTHR44329:SF214">
    <property type="entry name" value="PROTEIN KINASE DOMAIN-CONTAINING PROTEIN"/>
    <property type="match status" value="1"/>
</dbReference>
<keyword evidence="1 7" id="KW-0723">Serine/threonine-protein kinase</keyword>
<keyword evidence="2" id="KW-0808">Transferase</keyword>
<feature type="domain" description="Protein kinase" evidence="8">
    <location>
        <begin position="21"/>
        <end position="247"/>
    </location>
</feature>
<dbReference type="GO" id="GO:0004674">
    <property type="term" value="F:protein serine/threonine kinase activity"/>
    <property type="evidence" value="ECO:0007669"/>
    <property type="project" value="UniProtKB-KW"/>
</dbReference>
<dbReference type="PROSITE" id="PS00108">
    <property type="entry name" value="PROTEIN_KINASE_ST"/>
    <property type="match status" value="1"/>
</dbReference>
<reference evidence="9" key="1">
    <citation type="journal article" date="2021" name="Proc. Natl. Acad. Sci. U.S.A.">
        <title>Three genomes in the algal genus Volvox reveal the fate of a haploid sex-determining region after a transition to homothallism.</title>
        <authorList>
            <person name="Yamamoto K."/>
            <person name="Hamaji T."/>
            <person name="Kawai-Toyooka H."/>
            <person name="Matsuzaki R."/>
            <person name="Takahashi F."/>
            <person name="Nishimura Y."/>
            <person name="Kawachi M."/>
            <person name="Noguchi H."/>
            <person name="Minakuchi Y."/>
            <person name="Umen J.G."/>
            <person name="Toyoda A."/>
            <person name="Nozaki H."/>
        </authorList>
    </citation>
    <scope>NUCLEOTIDE SEQUENCE</scope>
    <source>
        <strain evidence="9">NIES-3780</strain>
    </source>
</reference>
<dbReference type="InterPro" id="IPR017441">
    <property type="entry name" value="Protein_kinase_ATP_BS"/>
</dbReference>
<feature type="binding site" evidence="6">
    <location>
        <position position="49"/>
    </location>
    <ligand>
        <name>ATP</name>
        <dbReference type="ChEBI" id="CHEBI:30616"/>
    </ligand>
</feature>
<dbReference type="EMBL" id="BNCO01000021">
    <property type="protein sequence ID" value="GIL55433.1"/>
    <property type="molecule type" value="Genomic_DNA"/>
</dbReference>
<dbReference type="Gene3D" id="3.30.200.20">
    <property type="entry name" value="Phosphorylase Kinase, domain 1"/>
    <property type="match status" value="1"/>
</dbReference>
<keyword evidence="3 6" id="KW-0547">Nucleotide-binding</keyword>
<comment type="caution">
    <text evidence="9">The sequence shown here is derived from an EMBL/GenBank/DDBJ whole genome shotgun (WGS) entry which is preliminary data.</text>
</comment>
<dbReference type="SMART" id="SM00220">
    <property type="entry name" value="S_TKc"/>
    <property type="match status" value="1"/>
</dbReference>
<keyword evidence="4" id="KW-0418">Kinase</keyword>